<dbReference type="PRINTS" id="PR00821">
    <property type="entry name" value="TAGLIPASE"/>
</dbReference>
<organism evidence="7 8">
    <name type="scientific">Drosophila erecta</name>
    <name type="common">Fruit fly</name>
    <dbReference type="NCBI Taxonomy" id="7220"/>
    <lineage>
        <taxon>Eukaryota</taxon>
        <taxon>Metazoa</taxon>
        <taxon>Ecdysozoa</taxon>
        <taxon>Arthropoda</taxon>
        <taxon>Hexapoda</taxon>
        <taxon>Insecta</taxon>
        <taxon>Pterygota</taxon>
        <taxon>Neoptera</taxon>
        <taxon>Endopterygota</taxon>
        <taxon>Diptera</taxon>
        <taxon>Brachycera</taxon>
        <taxon>Muscomorpha</taxon>
        <taxon>Ephydroidea</taxon>
        <taxon>Drosophilidae</taxon>
        <taxon>Drosophila</taxon>
        <taxon>Sophophora</taxon>
    </lineage>
</organism>
<dbReference type="InterPro" id="IPR033906">
    <property type="entry name" value="Lipase_N"/>
</dbReference>
<dbReference type="InterPro" id="IPR000734">
    <property type="entry name" value="TAG_lipase"/>
</dbReference>
<evidence type="ECO:0000313" key="7">
    <source>
        <dbReference type="EMBL" id="KQS70175.1"/>
    </source>
</evidence>
<evidence type="ECO:0000259" key="6">
    <source>
        <dbReference type="Pfam" id="PF00151"/>
    </source>
</evidence>
<dbReference type="PANTHER" id="PTHR11610:SF177">
    <property type="entry name" value="IP13478P-RELATED"/>
    <property type="match status" value="1"/>
</dbReference>
<dbReference type="Gene3D" id="3.40.50.1820">
    <property type="entry name" value="alpha/beta hydrolase"/>
    <property type="match status" value="1"/>
</dbReference>
<feature type="domain" description="Lipase" evidence="6">
    <location>
        <begin position="55"/>
        <end position="325"/>
    </location>
</feature>
<name>A0A0Q5WL87_DROER</name>
<evidence type="ECO:0000256" key="3">
    <source>
        <dbReference type="ARBA" id="ARBA00022525"/>
    </source>
</evidence>
<comment type="similarity">
    <text evidence="2 4">Belongs to the AB hydrolase superfamily. Lipase family.</text>
</comment>
<dbReference type="InterPro" id="IPR029058">
    <property type="entry name" value="AB_hydrolase_fold"/>
</dbReference>
<evidence type="ECO:0000256" key="2">
    <source>
        <dbReference type="ARBA" id="ARBA00010701"/>
    </source>
</evidence>
<accession>A0A0Q5WL87</accession>
<comment type="subcellular location">
    <subcellularLocation>
        <location evidence="1">Secreted</location>
    </subcellularLocation>
</comment>
<reference evidence="7 8" key="1">
    <citation type="journal article" date="2007" name="Nature">
        <title>Evolution of genes and genomes on the Drosophila phylogeny.</title>
        <authorList>
            <consortium name="Drosophila 12 Genomes Consortium"/>
            <person name="Clark A.G."/>
            <person name="Eisen M.B."/>
            <person name="Smith D.R."/>
            <person name="Bergman C.M."/>
            <person name="Oliver B."/>
            <person name="Markow T.A."/>
            <person name="Kaufman T.C."/>
            <person name="Kellis M."/>
            <person name="Gelbart W."/>
            <person name="Iyer V.N."/>
            <person name="Pollard D.A."/>
            <person name="Sackton T.B."/>
            <person name="Larracuente A.M."/>
            <person name="Singh N.D."/>
            <person name="Abad J.P."/>
            <person name="Abt D.N."/>
            <person name="Adryan B."/>
            <person name="Aguade M."/>
            <person name="Akashi H."/>
            <person name="Anderson W.W."/>
            <person name="Aquadro C.F."/>
            <person name="Ardell D.H."/>
            <person name="Arguello R."/>
            <person name="Artieri C.G."/>
            <person name="Barbash D.A."/>
            <person name="Barker D."/>
            <person name="Barsanti P."/>
            <person name="Batterham P."/>
            <person name="Batzoglou S."/>
            <person name="Begun D."/>
            <person name="Bhutkar A."/>
            <person name="Blanco E."/>
            <person name="Bosak S.A."/>
            <person name="Bradley R.K."/>
            <person name="Brand A.D."/>
            <person name="Brent M.R."/>
            <person name="Brooks A.N."/>
            <person name="Brown R.H."/>
            <person name="Butlin R.K."/>
            <person name="Caggese C."/>
            <person name="Calvi B.R."/>
            <person name="Bernardo de Carvalho A."/>
            <person name="Caspi A."/>
            <person name="Castrezana S."/>
            <person name="Celniker S.E."/>
            <person name="Chang J.L."/>
            <person name="Chapple C."/>
            <person name="Chatterji S."/>
            <person name="Chinwalla A."/>
            <person name="Civetta A."/>
            <person name="Clifton S.W."/>
            <person name="Comeron J.M."/>
            <person name="Costello J.C."/>
            <person name="Coyne J.A."/>
            <person name="Daub J."/>
            <person name="David R.G."/>
            <person name="Delcher A.L."/>
            <person name="Delehaunty K."/>
            <person name="Do C.B."/>
            <person name="Ebling H."/>
            <person name="Edwards K."/>
            <person name="Eickbush T."/>
            <person name="Evans J.D."/>
            <person name="Filipski A."/>
            <person name="Findeiss S."/>
            <person name="Freyhult E."/>
            <person name="Fulton L."/>
            <person name="Fulton R."/>
            <person name="Garcia A.C."/>
            <person name="Gardiner A."/>
            <person name="Garfield D.A."/>
            <person name="Garvin B.E."/>
            <person name="Gibson G."/>
            <person name="Gilbert D."/>
            <person name="Gnerre S."/>
            <person name="Godfrey J."/>
            <person name="Good R."/>
            <person name="Gotea V."/>
            <person name="Gravely B."/>
            <person name="Greenberg A.J."/>
            <person name="Griffiths-Jones S."/>
            <person name="Gross S."/>
            <person name="Guigo R."/>
            <person name="Gustafson E.A."/>
            <person name="Haerty W."/>
            <person name="Hahn M.W."/>
            <person name="Halligan D.L."/>
            <person name="Halpern A.L."/>
            <person name="Halter G.M."/>
            <person name="Han M.V."/>
            <person name="Heger A."/>
            <person name="Hillier L."/>
            <person name="Hinrichs A.S."/>
            <person name="Holmes I."/>
            <person name="Hoskins R.A."/>
            <person name="Hubisz M.J."/>
            <person name="Hultmark D."/>
            <person name="Huntley M.A."/>
            <person name="Jaffe D.B."/>
            <person name="Jagadeeshan S."/>
            <person name="Jeck W.R."/>
            <person name="Johnson J."/>
            <person name="Jones C.D."/>
            <person name="Jordan W.C."/>
            <person name="Karpen G.H."/>
            <person name="Kataoka E."/>
            <person name="Keightley P.D."/>
            <person name="Kheradpour P."/>
            <person name="Kirkness E.F."/>
            <person name="Koerich L.B."/>
            <person name="Kristiansen K."/>
            <person name="Kudrna D."/>
            <person name="Kulathinal R.J."/>
            <person name="Kumar S."/>
            <person name="Kwok R."/>
            <person name="Lander E."/>
            <person name="Langley C.H."/>
            <person name="Lapoint R."/>
            <person name="Lazzaro B.P."/>
            <person name="Lee S.J."/>
            <person name="Levesque L."/>
            <person name="Li R."/>
            <person name="Lin C.F."/>
            <person name="Lin M.F."/>
            <person name="Lindblad-Toh K."/>
            <person name="Llopart A."/>
            <person name="Long M."/>
            <person name="Low L."/>
            <person name="Lozovsky E."/>
            <person name="Lu J."/>
            <person name="Luo M."/>
            <person name="Machado C.A."/>
            <person name="Makalowski W."/>
            <person name="Marzo M."/>
            <person name="Matsuda M."/>
            <person name="Matzkin L."/>
            <person name="McAllister B."/>
            <person name="McBride C.S."/>
            <person name="McKernan B."/>
            <person name="McKernan K."/>
            <person name="Mendez-Lago M."/>
            <person name="Minx P."/>
            <person name="Mollenhauer M.U."/>
            <person name="Montooth K."/>
            <person name="Mount S.M."/>
            <person name="Mu X."/>
            <person name="Myers E."/>
            <person name="Negre B."/>
            <person name="Newfeld S."/>
            <person name="Nielsen R."/>
            <person name="Noor M.A."/>
            <person name="O'Grady P."/>
            <person name="Pachter L."/>
            <person name="Papaceit M."/>
            <person name="Parisi M.J."/>
            <person name="Parisi M."/>
            <person name="Parts L."/>
            <person name="Pedersen J.S."/>
            <person name="Pesole G."/>
            <person name="Phillippy A.M."/>
            <person name="Ponting C.P."/>
            <person name="Pop M."/>
            <person name="Porcelli D."/>
            <person name="Powell J.R."/>
            <person name="Prohaska S."/>
            <person name="Pruitt K."/>
            <person name="Puig M."/>
            <person name="Quesneville H."/>
            <person name="Ram K.R."/>
            <person name="Rand D."/>
            <person name="Rasmussen M.D."/>
            <person name="Reed L.K."/>
            <person name="Reenan R."/>
            <person name="Reily A."/>
            <person name="Remington K.A."/>
            <person name="Rieger T.T."/>
            <person name="Ritchie M.G."/>
            <person name="Robin C."/>
            <person name="Rogers Y.H."/>
            <person name="Rohde C."/>
            <person name="Rozas J."/>
            <person name="Rubenfield M.J."/>
            <person name="Ruiz A."/>
            <person name="Russo S."/>
            <person name="Salzberg S.L."/>
            <person name="Sanchez-Gracia A."/>
            <person name="Saranga D.J."/>
            <person name="Sato H."/>
            <person name="Schaeffer S.W."/>
            <person name="Schatz M.C."/>
            <person name="Schlenke T."/>
            <person name="Schwartz R."/>
            <person name="Segarra C."/>
            <person name="Singh R.S."/>
            <person name="Sirot L."/>
            <person name="Sirota M."/>
            <person name="Sisneros N.B."/>
            <person name="Smith C.D."/>
            <person name="Smith T.F."/>
            <person name="Spieth J."/>
            <person name="Stage D.E."/>
            <person name="Stark A."/>
            <person name="Stephan W."/>
            <person name="Strausberg R.L."/>
            <person name="Strempel S."/>
            <person name="Sturgill D."/>
            <person name="Sutton G."/>
            <person name="Sutton G.G."/>
            <person name="Tao W."/>
            <person name="Teichmann S."/>
            <person name="Tobari Y.N."/>
            <person name="Tomimura Y."/>
            <person name="Tsolas J.M."/>
            <person name="Valente V.L."/>
            <person name="Venter E."/>
            <person name="Venter J.C."/>
            <person name="Vicario S."/>
            <person name="Vieira F.G."/>
            <person name="Vilella A.J."/>
            <person name="Villasante A."/>
            <person name="Walenz B."/>
            <person name="Wang J."/>
            <person name="Wasserman M."/>
            <person name="Watts T."/>
            <person name="Wilson D."/>
            <person name="Wilson R.K."/>
            <person name="Wing R.A."/>
            <person name="Wolfner M.F."/>
            <person name="Wong A."/>
            <person name="Wong G.K."/>
            <person name="Wu C.I."/>
            <person name="Wu G."/>
            <person name="Yamamoto D."/>
            <person name="Yang H.P."/>
            <person name="Yang S.P."/>
            <person name="Yorke J.A."/>
            <person name="Yoshida K."/>
            <person name="Zdobnov E."/>
            <person name="Zhang P."/>
            <person name="Zhang Y."/>
            <person name="Zimin A.V."/>
            <person name="Baldwin J."/>
            <person name="Abdouelleil A."/>
            <person name="Abdulkadir J."/>
            <person name="Abebe A."/>
            <person name="Abera B."/>
            <person name="Abreu J."/>
            <person name="Acer S.C."/>
            <person name="Aftuck L."/>
            <person name="Alexander A."/>
            <person name="An P."/>
            <person name="Anderson E."/>
            <person name="Anderson S."/>
            <person name="Arachi H."/>
            <person name="Azer M."/>
            <person name="Bachantsang P."/>
            <person name="Barry A."/>
            <person name="Bayul T."/>
            <person name="Berlin A."/>
            <person name="Bessette D."/>
            <person name="Bloom T."/>
            <person name="Blye J."/>
            <person name="Boguslavskiy L."/>
            <person name="Bonnet C."/>
            <person name="Boukhgalter B."/>
            <person name="Bourzgui I."/>
            <person name="Brown A."/>
            <person name="Cahill P."/>
            <person name="Channer S."/>
            <person name="Cheshatsang Y."/>
            <person name="Chuda L."/>
            <person name="Citroen M."/>
            <person name="Collymore A."/>
            <person name="Cooke P."/>
            <person name="Costello M."/>
            <person name="D'Aco K."/>
            <person name="Daza R."/>
            <person name="De Haan G."/>
            <person name="DeGray S."/>
            <person name="DeMaso C."/>
            <person name="Dhargay N."/>
            <person name="Dooley K."/>
            <person name="Dooley E."/>
            <person name="Doricent M."/>
            <person name="Dorje P."/>
            <person name="Dorjee K."/>
            <person name="Dupes A."/>
            <person name="Elong R."/>
            <person name="Falk J."/>
            <person name="Farina A."/>
            <person name="Faro S."/>
            <person name="Ferguson D."/>
            <person name="Fisher S."/>
            <person name="Foley C.D."/>
            <person name="Franke A."/>
            <person name="Friedrich D."/>
            <person name="Gadbois L."/>
            <person name="Gearin G."/>
            <person name="Gearin C.R."/>
            <person name="Giannoukos G."/>
            <person name="Goode T."/>
            <person name="Graham J."/>
            <person name="Grandbois E."/>
            <person name="Grewal S."/>
            <person name="Gyaltsen K."/>
            <person name="Hafez N."/>
            <person name="Hagos B."/>
            <person name="Hall J."/>
            <person name="Henson C."/>
            <person name="Hollinger A."/>
            <person name="Honan T."/>
            <person name="Huard M.D."/>
            <person name="Hughes L."/>
            <person name="Hurhula B."/>
            <person name="Husby M.E."/>
            <person name="Kamat A."/>
            <person name="Kanga B."/>
            <person name="Kashin S."/>
            <person name="Khazanovich D."/>
            <person name="Kisner P."/>
            <person name="Lance K."/>
            <person name="Lara M."/>
            <person name="Lee W."/>
            <person name="Lennon N."/>
            <person name="Letendre F."/>
            <person name="LeVine R."/>
            <person name="Lipovsky A."/>
            <person name="Liu X."/>
            <person name="Liu J."/>
            <person name="Liu S."/>
            <person name="Lokyitsang T."/>
            <person name="Lokyitsang Y."/>
            <person name="Lubonja R."/>
            <person name="Lui A."/>
            <person name="MacDonald P."/>
            <person name="Magnisalis V."/>
            <person name="Maru K."/>
            <person name="Matthews C."/>
            <person name="McCusker W."/>
            <person name="McDonough S."/>
            <person name="Mehta T."/>
            <person name="Meldrim J."/>
            <person name="Meneus L."/>
            <person name="Mihai O."/>
            <person name="Mihalev A."/>
            <person name="Mihova T."/>
            <person name="Mittelman R."/>
            <person name="Mlenga V."/>
            <person name="Montmayeur A."/>
            <person name="Mulrain L."/>
            <person name="Navidi A."/>
            <person name="Naylor J."/>
            <person name="Negash T."/>
            <person name="Nguyen T."/>
            <person name="Nguyen N."/>
            <person name="Nicol R."/>
            <person name="Norbu C."/>
            <person name="Norbu N."/>
            <person name="Novod N."/>
            <person name="O'Neill B."/>
            <person name="Osman S."/>
            <person name="Markiewicz E."/>
            <person name="Oyono O.L."/>
            <person name="Patti C."/>
            <person name="Phunkhang P."/>
            <person name="Pierre F."/>
            <person name="Priest M."/>
            <person name="Raghuraman S."/>
            <person name="Rege F."/>
            <person name="Reyes R."/>
            <person name="Rise C."/>
            <person name="Rogov P."/>
            <person name="Ross K."/>
            <person name="Ryan E."/>
            <person name="Settipalli S."/>
            <person name="Shea T."/>
            <person name="Sherpa N."/>
            <person name="Shi L."/>
            <person name="Shih D."/>
            <person name="Sparrow T."/>
            <person name="Spaulding J."/>
            <person name="Stalker J."/>
            <person name="Stange-Thomann N."/>
            <person name="Stavropoulos S."/>
            <person name="Stone C."/>
            <person name="Strader C."/>
            <person name="Tesfaye S."/>
            <person name="Thomson T."/>
            <person name="Thoulutsang Y."/>
            <person name="Thoulutsang D."/>
            <person name="Topham K."/>
            <person name="Topping I."/>
            <person name="Tsamla T."/>
            <person name="Vassiliev H."/>
            <person name="Vo A."/>
            <person name="Wangchuk T."/>
            <person name="Wangdi T."/>
            <person name="Weiand M."/>
            <person name="Wilkinson J."/>
            <person name="Wilson A."/>
            <person name="Yadav S."/>
            <person name="Young G."/>
            <person name="Yu Q."/>
            <person name="Zembek L."/>
            <person name="Zhong D."/>
            <person name="Zimmer A."/>
            <person name="Zwirko Z."/>
            <person name="Jaffe D.B."/>
            <person name="Alvarez P."/>
            <person name="Brockman W."/>
            <person name="Butler J."/>
            <person name="Chin C."/>
            <person name="Gnerre S."/>
            <person name="Grabherr M."/>
            <person name="Kleber M."/>
            <person name="Mauceli E."/>
            <person name="MacCallum I."/>
        </authorList>
    </citation>
    <scope>NUCLEOTIDE SEQUENCE [LARGE SCALE GENOMIC DNA]</scope>
    <source>
        <strain evidence="7 8">TSC#14021-0224.01</strain>
    </source>
</reference>
<dbReference type="CDD" id="cd00707">
    <property type="entry name" value="Pancreat_lipase_like"/>
    <property type="match status" value="1"/>
</dbReference>
<dbReference type="GO" id="GO:0016042">
    <property type="term" value="P:lipid catabolic process"/>
    <property type="evidence" value="ECO:0007669"/>
    <property type="project" value="TreeGrafter"/>
</dbReference>
<dbReference type="Proteomes" id="UP000008711">
    <property type="component" value="Unassembled WGS sequence"/>
</dbReference>
<sequence>MSQGADGMRSERNRGTMHNILSWLVLIGFACLTLVAGFVDEEINCFSLQNEFCPNDNITFWLYTKKNPQGKELPSVGLPTNSFVPRKPLKVLIHGFNGHRDFSPNNQLRPLLLEQDYNVLSLDYSKLAHEPCYTEAVHNAKYVGRCTAQLLKRLVKNRLIKKEDLHLIGFGLGAHVAGFVGQFIQLEHITALDPAKPLYLVNDTAQKLDPTDAKFVDVVHTDVMMLGLLEPVGHVDFYLNMGVSQPNCGPIDKMETHFCYHNRAVEYYAESISSPSGFYGFYCPNFKSFATGICAPEKNIQLMGYHVRSEARGRYFLETNNSPPYAKGANFSNLNRQLKGRTFVNDEIIDKMFETQ</sequence>
<keyword evidence="5" id="KW-0472">Membrane</keyword>
<dbReference type="GO" id="GO:0016298">
    <property type="term" value="F:lipase activity"/>
    <property type="evidence" value="ECO:0007669"/>
    <property type="project" value="InterPro"/>
</dbReference>
<evidence type="ECO:0000313" key="8">
    <source>
        <dbReference type="Proteomes" id="UP000008711"/>
    </source>
</evidence>
<evidence type="ECO:0000256" key="1">
    <source>
        <dbReference type="ARBA" id="ARBA00004613"/>
    </source>
</evidence>
<feature type="transmembrane region" description="Helical" evidence="5">
    <location>
        <begin position="20"/>
        <end position="39"/>
    </location>
</feature>
<dbReference type="SMR" id="A0A0Q5WL87"/>
<keyword evidence="5" id="KW-1133">Transmembrane helix</keyword>
<dbReference type="GO" id="GO:0017171">
    <property type="term" value="F:serine hydrolase activity"/>
    <property type="evidence" value="ECO:0007669"/>
    <property type="project" value="TreeGrafter"/>
</dbReference>
<dbReference type="FunFam" id="3.40.50.1820:FF:000076">
    <property type="entry name" value="phospholipase A1"/>
    <property type="match status" value="1"/>
</dbReference>
<dbReference type="GO" id="GO:0007618">
    <property type="term" value="P:mating"/>
    <property type="evidence" value="ECO:0007669"/>
    <property type="project" value="EnsemblMetazoa"/>
</dbReference>
<reference evidence="7 8" key="2">
    <citation type="journal article" date="2008" name="Bioinformatics">
        <title>Assembly reconciliation.</title>
        <authorList>
            <person name="Zimin A.V."/>
            <person name="Smith D.R."/>
            <person name="Sutton G."/>
            <person name="Yorke J.A."/>
        </authorList>
    </citation>
    <scope>NUCLEOTIDE SEQUENCE [LARGE SCALE GENOMIC DNA]</scope>
    <source>
        <strain evidence="7 8">TSC#14021-0224.01</strain>
    </source>
</reference>
<evidence type="ECO:0000256" key="4">
    <source>
        <dbReference type="RuleBase" id="RU004262"/>
    </source>
</evidence>
<dbReference type="InterPro" id="IPR013818">
    <property type="entry name" value="Lipase"/>
</dbReference>
<dbReference type="EMBL" id="CH954177">
    <property type="protein sequence ID" value="KQS70175.1"/>
    <property type="molecule type" value="Genomic_DNA"/>
</dbReference>
<dbReference type="AlphaFoldDB" id="A0A0Q5WL87"/>
<gene>
    <name evidence="7" type="primary">Dere\GG24314</name>
    <name evidence="7" type="synonym">dere_GLEANR_9053</name>
    <name evidence="7" type="synonym">GG24314</name>
    <name evidence="7" type="ORF">Dere_GG24314</name>
</gene>
<evidence type="ECO:0000256" key="5">
    <source>
        <dbReference type="SAM" id="Phobius"/>
    </source>
</evidence>
<dbReference type="GO" id="GO:0005615">
    <property type="term" value="C:extracellular space"/>
    <property type="evidence" value="ECO:0007669"/>
    <property type="project" value="TreeGrafter"/>
</dbReference>
<protein>
    <recommendedName>
        <fullName evidence="6">Lipase domain-containing protein</fullName>
    </recommendedName>
</protein>
<proteinExistence type="inferred from homology"/>
<dbReference type="Pfam" id="PF00151">
    <property type="entry name" value="Lipase"/>
    <property type="match status" value="1"/>
</dbReference>
<dbReference type="SUPFAM" id="SSF53474">
    <property type="entry name" value="alpha/beta-Hydrolases"/>
    <property type="match status" value="1"/>
</dbReference>
<dbReference type="OrthoDB" id="8183961at2759"/>
<keyword evidence="5" id="KW-0812">Transmembrane</keyword>
<keyword evidence="8" id="KW-1185">Reference proteome</keyword>
<dbReference type="PANTHER" id="PTHR11610">
    <property type="entry name" value="LIPASE"/>
    <property type="match status" value="1"/>
</dbReference>
<keyword evidence="3" id="KW-0964">Secreted</keyword>